<dbReference type="Gene3D" id="2.70.70.10">
    <property type="entry name" value="Glucose Permease (Domain IIA)"/>
    <property type="match status" value="1"/>
</dbReference>
<name>G9XV92_DESHA</name>
<evidence type="ECO:0000313" key="1">
    <source>
        <dbReference type="EMBL" id="EHL04395.1"/>
    </source>
</evidence>
<organism evidence="1 2">
    <name type="scientific">Desulfitobacterium hafniense DP7</name>
    <dbReference type="NCBI Taxonomy" id="537010"/>
    <lineage>
        <taxon>Bacteria</taxon>
        <taxon>Bacillati</taxon>
        <taxon>Bacillota</taxon>
        <taxon>Clostridia</taxon>
        <taxon>Eubacteriales</taxon>
        <taxon>Desulfitobacteriaceae</taxon>
        <taxon>Desulfitobacterium</taxon>
    </lineage>
</organism>
<dbReference type="RefSeq" id="WP_005816641.1">
    <property type="nucleotide sequence ID" value="NZ_JH414491.1"/>
</dbReference>
<comment type="caution">
    <text evidence="1">The sequence shown here is derived from an EMBL/GenBank/DDBJ whole genome shotgun (WGS) entry which is preliminary data.</text>
</comment>
<protein>
    <recommendedName>
        <fullName evidence="3">Peptidase, M23 family</fullName>
    </recommendedName>
</protein>
<evidence type="ECO:0000313" key="2">
    <source>
        <dbReference type="Proteomes" id="UP000004416"/>
    </source>
</evidence>
<dbReference type="InterPro" id="IPR011055">
    <property type="entry name" value="Dup_hybrid_motif"/>
</dbReference>
<dbReference type="AlphaFoldDB" id="G9XV92"/>
<dbReference type="SUPFAM" id="SSF51261">
    <property type="entry name" value="Duplicated hybrid motif"/>
    <property type="match status" value="1"/>
</dbReference>
<accession>G9XV92</accession>
<sequence>MRRGDTIARCGNSGNTSEPHLHFQVQNTKNFYSSIGLPIRFTSIRKSPIPNCERSDPCQAPNYEEIDNCYIARGLAVENKTKS</sequence>
<dbReference type="HOGENOM" id="CLU_2537087_0_0_9"/>
<proteinExistence type="predicted"/>
<dbReference type="EMBL" id="AFZX01000133">
    <property type="protein sequence ID" value="EHL04395.1"/>
    <property type="molecule type" value="Genomic_DNA"/>
</dbReference>
<reference evidence="1 2" key="1">
    <citation type="submission" date="2011-08" db="EMBL/GenBank/DDBJ databases">
        <authorList>
            <person name="Weinstock G."/>
            <person name="Sodergren E."/>
            <person name="Clifton S."/>
            <person name="Fulton L."/>
            <person name="Fulton B."/>
            <person name="Courtney L."/>
            <person name="Fronick C."/>
            <person name="Harrison M."/>
            <person name="Strong C."/>
            <person name="Farmer C."/>
            <person name="Delahaunty K."/>
            <person name="Markovic C."/>
            <person name="Hall O."/>
            <person name="Minx P."/>
            <person name="Tomlinson C."/>
            <person name="Mitreva M."/>
            <person name="Hou S."/>
            <person name="Chen J."/>
            <person name="Wollam A."/>
            <person name="Pepin K.H."/>
            <person name="Johnson M."/>
            <person name="Bhonagiri V."/>
            <person name="Zhang X."/>
            <person name="Suruliraj S."/>
            <person name="Warren W."/>
            <person name="Chinwalla A."/>
            <person name="Mardis E.R."/>
            <person name="Wilson R.K."/>
        </authorList>
    </citation>
    <scope>NUCLEOTIDE SEQUENCE [LARGE SCALE GENOMIC DNA]</scope>
    <source>
        <strain evidence="1 2">DP7</strain>
    </source>
</reference>
<dbReference type="CDD" id="cd12797">
    <property type="entry name" value="M23_peptidase"/>
    <property type="match status" value="1"/>
</dbReference>
<gene>
    <name evidence="1" type="ORF">HMPREF0322_04905</name>
</gene>
<evidence type="ECO:0008006" key="3">
    <source>
        <dbReference type="Google" id="ProtNLM"/>
    </source>
</evidence>
<dbReference type="Proteomes" id="UP000004416">
    <property type="component" value="Unassembled WGS sequence"/>
</dbReference>